<sequence length="186" mass="20599">MNRLGLIEPDKLAAEQKPLYETLSECSTNIPFVTKKPTGELVGAFALLLHNPPFGKLWFKLDRAVTSLPLPLTVREVAILVVASRAKCAYELYAHTVMAEIRGISKEQVEDLINGKFPESLGEEEKVAWDVANAMGKPGPLVQSLWDSGVKCIGRDNMMSLIHVIGFYQYISIILNGFDVQVPQDN</sequence>
<protein>
    <recommendedName>
        <fullName evidence="1">Carboxymuconolactone decarboxylase-like domain-containing protein</fullName>
    </recommendedName>
</protein>
<dbReference type="Gene3D" id="1.20.1290.10">
    <property type="entry name" value="AhpD-like"/>
    <property type="match status" value="1"/>
</dbReference>
<evidence type="ECO:0000313" key="2">
    <source>
        <dbReference type="EMBL" id="KKP03064.1"/>
    </source>
</evidence>
<feature type="domain" description="Carboxymuconolactone decarboxylase-like" evidence="1">
    <location>
        <begin position="52"/>
        <end position="133"/>
    </location>
</feature>
<organism evidence="2 3">
    <name type="scientific">Trichoderma harzianum</name>
    <name type="common">Hypocrea lixii</name>
    <dbReference type="NCBI Taxonomy" id="5544"/>
    <lineage>
        <taxon>Eukaryota</taxon>
        <taxon>Fungi</taxon>
        <taxon>Dikarya</taxon>
        <taxon>Ascomycota</taxon>
        <taxon>Pezizomycotina</taxon>
        <taxon>Sordariomycetes</taxon>
        <taxon>Hypocreomycetidae</taxon>
        <taxon>Hypocreales</taxon>
        <taxon>Hypocreaceae</taxon>
        <taxon>Trichoderma</taxon>
    </lineage>
</organism>
<name>A0A0G0ADI7_TRIHA</name>
<evidence type="ECO:0000313" key="3">
    <source>
        <dbReference type="Proteomes" id="UP000034112"/>
    </source>
</evidence>
<dbReference type="InterPro" id="IPR003779">
    <property type="entry name" value="CMD-like"/>
</dbReference>
<dbReference type="GO" id="GO:0051920">
    <property type="term" value="F:peroxiredoxin activity"/>
    <property type="evidence" value="ECO:0007669"/>
    <property type="project" value="InterPro"/>
</dbReference>
<dbReference type="PANTHER" id="PTHR34846:SF11">
    <property type="entry name" value="4-CARBOXYMUCONOLACTONE DECARBOXYLASE FAMILY PROTEIN (AFU_ORTHOLOGUE AFUA_6G11590)"/>
    <property type="match status" value="1"/>
</dbReference>
<dbReference type="OMA" id="PWNPWLR"/>
<comment type="caution">
    <text evidence="2">The sequence shown here is derived from an EMBL/GenBank/DDBJ whole genome shotgun (WGS) entry which is preliminary data.</text>
</comment>
<accession>A0A0G0ADI7</accession>
<proteinExistence type="predicted"/>
<dbReference type="AlphaFoldDB" id="A0A0G0ADI7"/>
<dbReference type="PANTHER" id="PTHR34846">
    <property type="entry name" value="4-CARBOXYMUCONOLACTONE DECARBOXYLASE FAMILY PROTEIN (AFU_ORTHOLOGUE AFUA_6G11590)"/>
    <property type="match status" value="1"/>
</dbReference>
<dbReference type="Proteomes" id="UP000034112">
    <property type="component" value="Unassembled WGS sequence"/>
</dbReference>
<dbReference type="Pfam" id="PF02627">
    <property type="entry name" value="CMD"/>
    <property type="match status" value="1"/>
</dbReference>
<reference evidence="3" key="1">
    <citation type="journal article" date="2015" name="Genome Announc.">
        <title>Draft whole-genome sequence of the biocontrol agent Trichoderma harzianum T6776.</title>
        <authorList>
            <person name="Baroncelli R."/>
            <person name="Piaggeschi G."/>
            <person name="Fiorini L."/>
            <person name="Bertolini E."/>
            <person name="Zapparata A."/>
            <person name="Pe M.E."/>
            <person name="Sarrocco S."/>
            <person name="Vannacci G."/>
        </authorList>
    </citation>
    <scope>NUCLEOTIDE SEQUENCE [LARGE SCALE GENOMIC DNA]</scope>
    <source>
        <strain evidence="3">T6776</strain>
    </source>
</reference>
<gene>
    <name evidence="2" type="ORF">THAR02_04833</name>
</gene>
<dbReference type="OrthoDB" id="2567457at2759"/>
<dbReference type="InterPro" id="IPR029032">
    <property type="entry name" value="AhpD-like"/>
</dbReference>
<dbReference type="EMBL" id="JOKZ01000125">
    <property type="protein sequence ID" value="KKP03064.1"/>
    <property type="molecule type" value="Genomic_DNA"/>
</dbReference>
<dbReference type="SUPFAM" id="SSF69118">
    <property type="entry name" value="AhpD-like"/>
    <property type="match status" value="1"/>
</dbReference>
<evidence type="ECO:0000259" key="1">
    <source>
        <dbReference type="Pfam" id="PF02627"/>
    </source>
</evidence>